<dbReference type="AlphaFoldDB" id="A0A085N851"/>
<dbReference type="Proteomes" id="UP000030764">
    <property type="component" value="Unassembled WGS sequence"/>
</dbReference>
<dbReference type="Proteomes" id="UP000030758">
    <property type="component" value="Unassembled WGS sequence"/>
</dbReference>
<dbReference type="EMBL" id="KL363219">
    <property type="protein sequence ID" value="KFD53168.1"/>
    <property type="molecule type" value="Genomic_DNA"/>
</dbReference>
<evidence type="ECO:0000313" key="1">
    <source>
        <dbReference type="EMBL" id="KFD53168.1"/>
    </source>
</evidence>
<keyword evidence="3" id="KW-1185">Reference proteome</keyword>
<gene>
    <name evidence="1" type="ORF">M513_05878</name>
    <name evidence="2" type="ORF">M514_05878</name>
</gene>
<sequence length="73" mass="8268">MVKASRRRVVSCKINRQSVPTQSVQHELAERKEEEIEQAGQSEPNPFLFCSVGSRASASWKLFNQIYSTLNAN</sequence>
<proteinExistence type="predicted"/>
<reference evidence="2 3" key="1">
    <citation type="journal article" date="2014" name="Nat. Genet.">
        <title>Genome and transcriptome of the porcine whipworm Trichuris suis.</title>
        <authorList>
            <person name="Jex A.R."/>
            <person name="Nejsum P."/>
            <person name="Schwarz E.M."/>
            <person name="Hu L."/>
            <person name="Young N.D."/>
            <person name="Hall R.S."/>
            <person name="Korhonen P.K."/>
            <person name="Liao S."/>
            <person name="Thamsborg S."/>
            <person name="Xia J."/>
            <person name="Xu P."/>
            <person name="Wang S."/>
            <person name="Scheerlinck J.P."/>
            <person name="Hofmann A."/>
            <person name="Sternberg P.W."/>
            <person name="Wang J."/>
            <person name="Gasser R.B."/>
        </authorList>
    </citation>
    <scope>NUCLEOTIDE SEQUENCE [LARGE SCALE GENOMIC DNA]</scope>
    <source>
        <strain evidence="2">DCEP-RM93F</strain>
        <strain evidence="1">DCEP-RM93M</strain>
    </source>
</reference>
<name>A0A085N851_9BILA</name>
<organism evidence="2">
    <name type="scientific">Trichuris suis</name>
    <name type="common">pig whipworm</name>
    <dbReference type="NCBI Taxonomy" id="68888"/>
    <lineage>
        <taxon>Eukaryota</taxon>
        <taxon>Metazoa</taxon>
        <taxon>Ecdysozoa</taxon>
        <taxon>Nematoda</taxon>
        <taxon>Enoplea</taxon>
        <taxon>Dorylaimia</taxon>
        <taxon>Trichinellida</taxon>
        <taxon>Trichuridae</taxon>
        <taxon>Trichuris</taxon>
    </lineage>
</organism>
<dbReference type="EMBL" id="KL367534">
    <property type="protein sequence ID" value="KFD65647.1"/>
    <property type="molecule type" value="Genomic_DNA"/>
</dbReference>
<evidence type="ECO:0000313" key="2">
    <source>
        <dbReference type="EMBL" id="KFD65647.1"/>
    </source>
</evidence>
<evidence type="ECO:0000313" key="3">
    <source>
        <dbReference type="Proteomes" id="UP000030764"/>
    </source>
</evidence>
<accession>A0A085N851</accession>
<protein>
    <submittedName>
        <fullName evidence="2">Uncharacterized protein</fullName>
    </submittedName>
</protein>